<dbReference type="InterPro" id="IPR036866">
    <property type="entry name" value="RibonucZ/Hydroxyglut_hydro"/>
</dbReference>
<dbReference type="InterPro" id="IPR058199">
    <property type="entry name" value="BlaB//VIM/IMP-1"/>
</dbReference>
<dbReference type="Proteomes" id="UP000255224">
    <property type="component" value="Unassembled WGS sequence"/>
</dbReference>
<evidence type="ECO:0000256" key="7">
    <source>
        <dbReference type="ARBA" id="ARBA00022723"/>
    </source>
</evidence>
<evidence type="ECO:0000259" key="13">
    <source>
        <dbReference type="SMART" id="SM00849"/>
    </source>
</evidence>
<keyword evidence="9" id="KW-0574">Periplasm</keyword>
<comment type="similarity">
    <text evidence="4">Belongs to the metallo-beta-lactamase superfamily. Class-B beta-lactamase family.</text>
</comment>
<dbReference type="SUPFAM" id="SSF56281">
    <property type="entry name" value="Metallo-hydrolase/oxidoreductase"/>
    <property type="match status" value="1"/>
</dbReference>
<dbReference type="Pfam" id="PF00753">
    <property type="entry name" value="Lactamase_B"/>
    <property type="match status" value="1"/>
</dbReference>
<dbReference type="InterPro" id="IPR050855">
    <property type="entry name" value="NDM-1-like"/>
</dbReference>
<evidence type="ECO:0000313" key="15">
    <source>
        <dbReference type="Proteomes" id="UP000255224"/>
    </source>
</evidence>
<evidence type="ECO:0000256" key="9">
    <source>
        <dbReference type="ARBA" id="ARBA00022764"/>
    </source>
</evidence>
<organism evidence="14 15">
    <name type="scientific">Chryseobacterium carnipullorum</name>
    <dbReference type="NCBI Taxonomy" id="1124835"/>
    <lineage>
        <taxon>Bacteria</taxon>
        <taxon>Pseudomonadati</taxon>
        <taxon>Bacteroidota</taxon>
        <taxon>Flavobacteriia</taxon>
        <taxon>Flavobacteriales</taxon>
        <taxon>Weeksellaceae</taxon>
        <taxon>Chryseobacterium group</taxon>
        <taxon>Chryseobacterium</taxon>
    </lineage>
</organism>
<comment type="catalytic activity">
    <reaction evidence="1">
        <text>a beta-lactam + H2O = a substituted beta-amino acid</text>
        <dbReference type="Rhea" id="RHEA:20401"/>
        <dbReference type="ChEBI" id="CHEBI:15377"/>
        <dbReference type="ChEBI" id="CHEBI:35627"/>
        <dbReference type="ChEBI" id="CHEBI:140347"/>
        <dbReference type="EC" id="3.5.2.6"/>
    </reaction>
</comment>
<keyword evidence="12" id="KW-0046">Antibiotic resistance</keyword>
<evidence type="ECO:0000256" key="6">
    <source>
        <dbReference type="ARBA" id="ARBA00012865"/>
    </source>
</evidence>
<dbReference type="Gene3D" id="3.60.15.10">
    <property type="entry name" value="Ribonuclease Z/Hydroxyacylglutathione hydrolase-like"/>
    <property type="match status" value="1"/>
</dbReference>
<evidence type="ECO:0000256" key="5">
    <source>
        <dbReference type="ARBA" id="ARBA00011245"/>
    </source>
</evidence>
<keyword evidence="8" id="KW-0732">Signal</keyword>
<sequence length="269" mass="29805">MGLFRSVKYFLISLQCNEPMKSLSKILFLSSALLFFSCTSQKKGQKAKVVYKTDNLSVIQLSDDIYQHVSYLSTDSFGKVECNGMIVKDGNETVILDTPTNDKSTEELISWIQNNLHSKVNAVVATHFHDDCLGGLKEFDKNNIPSYANNKTIELAKKAGANVPGHGFNDTITLNAGKHKILVKYFGEGHTKDNVVAYVPDEKAMFGGCLIKEMEATKGYLGDANVHAWSQTVEKVKGQYPDVKIVMPGHGEVGGKELLDYTIRLFKNN</sequence>
<comment type="subcellular location">
    <subcellularLocation>
        <location evidence="3">Periplasm</location>
    </subcellularLocation>
</comment>
<evidence type="ECO:0000256" key="12">
    <source>
        <dbReference type="ARBA" id="ARBA00023251"/>
    </source>
</evidence>
<evidence type="ECO:0000313" key="14">
    <source>
        <dbReference type="EMBL" id="STC93283.1"/>
    </source>
</evidence>
<feature type="domain" description="Metallo-beta-lactamase" evidence="13">
    <location>
        <begin position="81"/>
        <end position="250"/>
    </location>
</feature>
<dbReference type="NCBIfam" id="NF012229">
    <property type="entry name" value="bla_class_B_core"/>
    <property type="match status" value="1"/>
</dbReference>
<evidence type="ECO:0000256" key="3">
    <source>
        <dbReference type="ARBA" id="ARBA00004418"/>
    </source>
</evidence>
<evidence type="ECO:0000256" key="1">
    <source>
        <dbReference type="ARBA" id="ARBA00001526"/>
    </source>
</evidence>
<comment type="subunit">
    <text evidence="5">Monomer.</text>
</comment>
<dbReference type="PANTHER" id="PTHR42951:SF4">
    <property type="entry name" value="ACYL-COENZYME A THIOESTERASE MBLAC2"/>
    <property type="match status" value="1"/>
</dbReference>
<accession>A0A1M7KGW6</accession>
<evidence type="ECO:0000256" key="11">
    <source>
        <dbReference type="ARBA" id="ARBA00022833"/>
    </source>
</evidence>
<dbReference type="NCBIfam" id="NF033088">
    <property type="entry name" value="bla_subclass_B1"/>
    <property type="match status" value="1"/>
</dbReference>
<reference evidence="14 15" key="1">
    <citation type="submission" date="2018-06" db="EMBL/GenBank/DDBJ databases">
        <authorList>
            <consortium name="Pathogen Informatics"/>
            <person name="Doyle S."/>
        </authorList>
    </citation>
    <scope>NUCLEOTIDE SEQUENCE [LARGE SCALE GENOMIC DNA]</scope>
    <source>
        <strain evidence="14 15">NCTC13533</strain>
    </source>
</reference>
<dbReference type="AlphaFoldDB" id="A0A1M7KGW6"/>
<dbReference type="CDD" id="cd16302">
    <property type="entry name" value="CcrA-like_MBL-B1"/>
    <property type="match status" value="1"/>
</dbReference>
<gene>
    <name evidence="14" type="primary">ccrA</name>
    <name evidence="14" type="ORF">NCTC13533_00779</name>
</gene>
<keyword evidence="7" id="KW-0479">Metal-binding</keyword>
<dbReference type="PANTHER" id="PTHR42951">
    <property type="entry name" value="METALLO-BETA-LACTAMASE DOMAIN-CONTAINING"/>
    <property type="match status" value="1"/>
</dbReference>
<comment type="cofactor">
    <cofactor evidence="2">
        <name>Zn(2+)</name>
        <dbReference type="ChEBI" id="CHEBI:29105"/>
    </cofactor>
</comment>
<dbReference type="EMBL" id="UFVQ01000003">
    <property type="protein sequence ID" value="STC93283.1"/>
    <property type="molecule type" value="Genomic_DNA"/>
</dbReference>
<proteinExistence type="inferred from homology"/>
<dbReference type="SMART" id="SM00849">
    <property type="entry name" value="Lactamase_B"/>
    <property type="match status" value="1"/>
</dbReference>
<evidence type="ECO:0000256" key="10">
    <source>
        <dbReference type="ARBA" id="ARBA00022801"/>
    </source>
</evidence>
<evidence type="ECO:0000256" key="4">
    <source>
        <dbReference type="ARBA" id="ARBA00005250"/>
    </source>
</evidence>
<dbReference type="GO" id="GO:0008800">
    <property type="term" value="F:beta-lactamase activity"/>
    <property type="evidence" value="ECO:0007669"/>
    <property type="project" value="UniProtKB-EC"/>
</dbReference>
<evidence type="ECO:0000256" key="2">
    <source>
        <dbReference type="ARBA" id="ARBA00001947"/>
    </source>
</evidence>
<evidence type="ECO:0000256" key="8">
    <source>
        <dbReference type="ARBA" id="ARBA00022729"/>
    </source>
</evidence>
<dbReference type="GO" id="GO:0017001">
    <property type="term" value="P:antibiotic catabolic process"/>
    <property type="evidence" value="ECO:0007669"/>
    <property type="project" value="UniProtKB-ARBA"/>
</dbReference>
<keyword evidence="11" id="KW-0862">Zinc</keyword>
<accession>A0A376DPN6</accession>
<dbReference type="EC" id="3.5.2.6" evidence="6"/>
<protein>
    <recommendedName>
        <fullName evidence="6">beta-lactamase</fullName>
        <ecNumber evidence="6">3.5.2.6</ecNumber>
    </recommendedName>
</protein>
<dbReference type="STRING" id="297244.SAMN05421639_104132"/>
<name>A0A1M7KGW6_CHRCU</name>
<keyword evidence="10 14" id="KW-0378">Hydrolase</keyword>
<dbReference type="InterPro" id="IPR001279">
    <property type="entry name" value="Metallo-B-lactamas"/>
</dbReference>